<organism evidence="1 2">
    <name type="scientific">Gemella morbillorum</name>
    <dbReference type="NCBI Taxonomy" id="29391"/>
    <lineage>
        <taxon>Bacteria</taxon>
        <taxon>Bacillati</taxon>
        <taxon>Bacillota</taxon>
        <taxon>Bacilli</taxon>
        <taxon>Bacillales</taxon>
        <taxon>Gemellaceae</taxon>
        <taxon>Gemella</taxon>
    </lineage>
</organism>
<sequence>MTKGRNCSLDYMLNKDWVKNTLRIDKDVLYVVGGLYGNNFALELINSKAEKENAQIIFNGDMHWFDINKDDFLTVENNSIKGIMLLGNVEYELINSKDNLGCGCNYPEDVSEGIVERSNAIHQMMKDNLGNDDILEEIQLRDKTLSVEFLNKKIAITHGDEKSMSGWQCSHSSLQKKERQDELNTWLDDNKVDILATTHTCLPALYNNDKHIVVNNGAAGMANVKDSTYGLITRIAKTPSEDAIVSEKIDNIYVELVKIDFSIEKFLEWFESVWDDNSPASISYKKRIIHGTSLEISNIKV</sequence>
<dbReference type="AlphaFoldDB" id="A0AAP9HDI7"/>
<dbReference type="InterPro" id="IPR029052">
    <property type="entry name" value="Metallo-depent_PP-like"/>
</dbReference>
<proteinExistence type="predicted"/>
<accession>A0AAP9HDI7</accession>
<evidence type="ECO:0000313" key="1">
    <source>
        <dbReference type="EMBL" id="QGS09800.1"/>
    </source>
</evidence>
<keyword evidence="2" id="KW-1185">Reference proteome</keyword>
<dbReference type="SUPFAM" id="SSF56300">
    <property type="entry name" value="Metallo-dependent phosphatases"/>
    <property type="match status" value="1"/>
</dbReference>
<reference evidence="1 2" key="1">
    <citation type="submission" date="2019-11" db="EMBL/GenBank/DDBJ databases">
        <title>FDA dAtabase for Regulatory Grade micrObial Sequences (FDA-ARGOS): Supporting development and validation of Infectious Disease Dx tests.</title>
        <authorList>
            <person name="Turner S."/>
            <person name="Byrd R."/>
            <person name="Tallon L."/>
            <person name="Sadzewicz L."/>
            <person name="Vavikolanu K."/>
            <person name="Mehta A."/>
            <person name="Aluvathingal J."/>
            <person name="Nadendla S."/>
            <person name="Myers T."/>
            <person name="Yan Y."/>
            <person name="Sichtig H."/>
        </authorList>
    </citation>
    <scope>NUCLEOTIDE SEQUENCE [LARGE SCALE GENOMIC DNA]</scope>
    <source>
        <strain evidence="1 2">FDAARGOS_741</strain>
    </source>
</reference>
<dbReference type="EMBL" id="CP046314">
    <property type="protein sequence ID" value="QGS09800.1"/>
    <property type="molecule type" value="Genomic_DNA"/>
</dbReference>
<name>A0AAP9HDI7_9BACL</name>
<dbReference type="RefSeq" id="WP_004632633.1">
    <property type="nucleotide sequence ID" value="NZ_CP046314.1"/>
</dbReference>
<dbReference type="Proteomes" id="UP000425411">
    <property type="component" value="Chromosome"/>
</dbReference>
<gene>
    <name evidence="1" type="ORF">FOC49_07865</name>
</gene>
<protein>
    <submittedName>
        <fullName evidence="1">Calcineurin phosphoesterase</fullName>
    </submittedName>
</protein>
<dbReference type="Gene3D" id="3.60.21.10">
    <property type="match status" value="1"/>
</dbReference>
<evidence type="ECO:0000313" key="2">
    <source>
        <dbReference type="Proteomes" id="UP000425411"/>
    </source>
</evidence>